<gene>
    <name evidence="1" type="primary">HDH1p</name>
</gene>
<dbReference type="InterPro" id="IPR023214">
    <property type="entry name" value="HAD_sf"/>
</dbReference>
<dbReference type="InterPro" id="IPR036412">
    <property type="entry name" value="HAD-like_sf"/>
</dbReference>
<dbReference type="OrthoDB" id="27226at2759"/>
<dbReference type="PROSITE" id="PS01229">
    <property type="entry name" value="COF_2"/>
    <property type="match status" value="1"/>
</dbReference>
<dbReference type="eggNOG" id="ENOG502S1YA">
    <property type="taxonomic scope" value="Eukaryota"/>
</dbReference>
<dbReference type="PANTHER" id="PTHR10000">
    <property type="entry name" value="PHOSPHOSERINE PHOSPHATASE"/>
    <property type="match status" value="1"/>
</dbReference>
<evidence type="ECO:0000313" key="1">
    <source>
        <dbReference type="EMBL" id="ADF43132.1"/>
    </source>
</evidence>
<dbReference type="RefSeq" id="XP_001696407.2">
    <property type="nucleotide sequence ID" value="XM_001696355.2"/>
</dbReference>
<dbReference type="ExpressionAtlas" id="A8HYJ4">
    <property type="expression patterns" value="baseline and differential"/>
</dbReference>
<dbReference type="KEGG" id="cre:CHLRE_06g252150v5"/>
<proteinExistence type="predicted"/>
<dbReference type="EMBL" id="GU814014">
    <property type="protein sequence ID" value="ADF43132.1"/>
    <property type="molecule type" value="Genomic_DNA"/>
</dbReference>
<dbReference type="HOGENOM" id="CLU_044146_0_2_1"/>
<dbReference type="GO" id="GO:0016791">
    <property type="term" value="F:phosphatase activity"/>
    <property type="evidence" value="ECO:0007669"/>
    <property type="project" value="UniProtKB-ARBA"/>
</dbReference>
<dbReference type="Gene3D" id="3.30.1240.10">
    <property type="match status" value="1"/>
</dbReference>
<dbReference type="Gene3D" id="3.40.50.1000">
    <property type="entry name" value="HAD superfamily/HAD-like"/>
    <property type="match status" value="1"/>
</dbReference>
<sequence>MYTRMQSCSWRVRCGASNTAAPMRGAVLKRCLLAAVSESKNIRLIVTDVDGTLLDSSQQLSPRVEAAVKEARAHGVPLVIATGKARGPWTADVLLGLQLDTPGVFMQGLIVYDDQGRVLHERRLCEDVARDCITLAADVGVTLTAYCGDRILCAATDVHTDRLLFYKEPPPEPVGDLAAALGGGGVPVHKMIFMADQDRIDALRPAAEALLDGRASLTTALTGMLEVLPLGGSKGAGLSWLLDWLGVAPEQVLALGDGENDVEMLQLAGLGVAMGNAGPKARAAADVVLAATNDQDGVAEAIQRFVLEPARQRRQQQGHVLMS</sequence>
<organism evidence="1">
    <name type="scientific">Chlamydomonas reinhardtii</name>
    <name type="common">Chlamydomonas smithii</name>
    <dbReference type="NCBI Taxonomy" id="3055"/>
    <lineage>
        <taxon>Eukaryota</taxon>
        <taxon>Viridiplantae</taxon>
        <taxon>Chlorophyta</taxon>
        <taxon>core chlorophytes</taxon>
        <taxon>Chlorophyceae</taxon>
        <taxon>CS clade</taxon>
        <taxon>Chlamydomonadales</taxon>
        <taxon>Chlamydomonadaceae</taxon>
        <taxon>Chlamydomonas</taxon>
    </lineage>
</organism>
<dbReference type="NCBIfam" id="TIGR00099">
    <property type="entry name" value="Cof-subfamily"/>
    <property type="match status" value="1"/>
</dbReference>
<accession>A8HYJ4</accession>
<dbReference type="AlphaFoldDB" id="A8HYJ4"/>
<dbReference type="PANTHER" id="PTHR10000:SF8">
    <property type="entry name" value="HAD SUPERFAMILY HYDROLASE-LIKE, TYPE 3"/>
    <property type="match status" value="1"/>
</dbReference>
<dbReference type="Pfam" id="PF08282">
    <property type="entry name" value="Hydrolase_3"/>
    <property type="match status" value="1"/>
</dbReference>
<dbReference type="SFLD" id="SFLDS00003">
    <property type="entry name" value="Haloacid_Dehalogenase"/>
    <property type="match status" value="1"/>
</dbReference>
<dbReference type="PRINTS" id="PR00119">
    <property type="entry name" value="CATATPASE"/>
</dbReference>
<protein>
    <submittedName>
        <fullName evidence="1">HDH1p</fullName>
    </submittedName>
</protein>
<reference evidence="1" key="1">
    <citation type="journal article" date="2010" name="Science">
        <title>Evolution of an expanded sex-determining locus in Volvox.</title>
        <authorList>
            <person name="Ferris P."/>
            <person name="Olson B.J."/>
            <person name="De Hoff P.L."/>
            <person name="Douglass S."/>
            <person name="Casero D."/>
            <person name="Prochnik S."/>
            <person name="Geng S."/>
            <person name="Rai R."/>
            <person name="Grimwood J."/>
            <person name="Schmutz J."/>
            <person name="Nishii I."/>
            <person name="Hamaji T."/>
            <person name="Nozaki H."/>
            <person name="Pellegrini M."/>
            <person name="Umen J.G."/>
        </authorList>
    </citation>
    <scope>NUCLEOTIDE SEQUENCE</scope>
    <source>
        <strain evidence="1">CC-503</strain>
    </source>
</reference>
<name>A8HYJ4_CHLRE</name>
<dbReference type="SUPFAM" id="SSF56784">
    <property type="entry name" value="HAD-like"/>
    <property type="match status" value="1"/>
</dbReference>
<dbReference type="CDD" id="cd07516">
    <property type="entry name" value="HAD_Pase"/>
    <property type="match status" value="1"/>
</dbReference>
<dbReference type="InterPro" id="IPR000150">
    <property type="entry name" value="Cof"/>
</dbReference>
<dbReference type="SFLD" id="SFLDG01140">
    <property type="entry name" value="C2.B:_Phosphomannomutase_and_P"/>
    <property type="match status" value="1"/>
</dbReference>